<gene>
    <name evidence="1" type="ORF">CFAM422_006719</name>
</gene>
<accession>A0A9P4XE27</accession>
<sequence>MVPQPNPEPYTKVVNDTGLDEEIAPAIISQAASKEDGYNKDLAGVALYAALLGAAGIGSPPSLSSTGWAVGIIGLLLASQSKHDIFETEDGKSRSRVLYLGDAVSRNVDEGGANEIAMYRAHMDGNVLWITEYFVPSAGAFLYSASDIIKEHTHGGISSREVRDLFSFAFPEPQVINPYRFISIRGMNPTPSSGTYGSGLPSYGLPKQGALIWYDADGKFMMQWESHRPQGGRQEDVVDRFGAGQDEASAEAILHLSDRYNTSVLVLNNWKVSDCDWAARVATQEEDSKGDIYRCALPFHYRSDFMTRSEGSHLFFPVIDEDWTYTTMIVKKD</sequence>
<comment type="caution">
    <text evidence="1">The sequence shown here is derived from an EMBL/GenBank/DDBJ whole genome shotgun (WGS) entry which is preliminary data.</text>
</comment>
<dbReference type="Proteomes" id="UP000801864">
    <property type="component" value="Unassembled WGS sequence"/>
</dbReference>
<name>A0A9P4XE27_9HYPO</name>
<keyword evidence="2" id="KW-1185">Reference proteome</keyword>
<organism evidence="1 2">
    <name type="scientific">Trichoderma lentiforme</name>
    <dbReference type="NCBI Taxonomy" id="1567552"/>
    <lineage>
        <taxon>Eukaryota</taxon>
        <taxon>Fungi</taxon>
        <taxon>Dikarya</taxon>
        <taxon>Ascomycota</taxon>
        <taxon>Pezizomycotina</taxon>
        <taxon>Sordariomycetes</taxon>
        <taxon>Hypocreomycetidae</taxon>
        <taxon>Hypocreales</taxon>
        <taxon>Hypocreaceae</taxon>
        <taxon>Trichoderma</taxon>
    </lineage>
</organism>
<protein>
    <submittedName>
        <fullName evidence="1">Uncharacterized protein</fullName>
    </submittedName>
</protein>
<dbReference type="EMBL" id="QLNT01000011">
    <property type="protein sequence ID" value="KAF3069916.1"/>
    <property type="molecule type" value="Genomic_DNA"/>
</dbReference>
<proteinExistence type="predicted"/>
<evidence type="ECO:0000313" key="2">
    <source>
        <dbReference type="Proteomes" id="UP000801864"/>
    </source>
</evidence>
<dbReference type="AlphaFoldDB" id="A0A9P4XE27"/>
<evidence type="ECO:0000313" key="1">
    <source>
        <dbReference type="EMBL" id="KAF3069916.1"/>
    </source>
</evidence>
<reference evidence="1 2" key="1">
    <citation type="submission" date="2018-06" db="EMBL/GenBank/DDBJ databases">
        <title>Genome analysis of cellulolytic fungus Trichoderma lentiforme CFAM-422.</title>
        <authorList>
            <person name="Steindorff A.S."/>
            <person name="Formighieri E.F."/>
            <person name="Midorikawa G.E.O."/>
            <person name="Tamietti M.S."/>
            <person name="Ramos E.Z."/>
            <person name="Silva A.S."/>
            <person name="Bon E.P.S."/>
            <person name="Mendes T.D."/>
            <person name="Damaso M.C.T."/>
            <person name="Favaro L.C.L."/>
        </authorList>
    </citation>
    <scope>NUCLEOTIDE SEQUENCE [LARGE SCALE GENOMIC DNA]</scope>
    <source>
        <strain evidence="1 2">CFAM-422</strain>
    </source>
</reference>